<reference evidence="1 2" key="2">
    <citation type="journal article" date="2021" name="Microorganisms">
        <title>The Ever-Expanding Pseudomonas Genus: Description of 43 New Species and Partition of the Pseudomonas putida Group.</title>
        <authorList>
            <person name="Girard L."/>
            <person name="Lood C."/>
            <person name="Hofte M."/>
            <person name="Vandamme P."/>
            <person name="Rokni-Zadeh H."/>
            <person name="van Noort V."/>
            <person name="Lavigne R."/>
            <person name="De Mot R."/>
        </authorList>
    </citation>
    <scope>NUCLEOTIDE SEQUENCE [LARGE SCALE GENOMIC DNA]</scope>
    <source>
        <strain evidence="1 2">RW8P3</strain>
    </source>
</reference>
<proteinExistence type="predicted"/>
<accession>A0A9E6TUB6</accession>
<dbReference type="KEGG" id="pvw:HU752_022115"/>
<gene>
    <name evidence="1" type="ORF">HU752_022115</name>
</gene>
<organism evidence="1 2">
    <name type="scientific">Pseudomonas vanderleydeniana</name>
    <dbReference type="NCBI Taxonomy" id="2745495"/>
    <lineage>
        <taxon>Bacteria</taxon>
        <taxon>Pseudomonadati</taxon>
        <taxon>Pseudomonadota</taxon>
        <taxon>Gammaproteobacteria</taxon>
        <taxon>Pseudomonadales</taxon>
        <taxon>Pseudomonadaceae</taxon>
        <taxon>Pseudomonas</taxon>
    </lineage>
</organism>
<dbReference type="Proteomes" id="UP000634530">
    <property type="component" value="Chromosome"/>
</dbReference>
<dbReference type="EMBL" id="CP077093">
    <property type="protein sequence ID" value="QXI31588.1"/>
    <property type="molecule type" value="Genomic_DNA"/>
</dbReference>
<keyword evidence="2" id="KW-1185">Reference proteome</keyword>
<dbReference type="AlphaFoldDB" id="A0A9E6TUB6"/>
<evidence type="ECO:0000313" key="2">
    <source>
        <dbReference type="Proteomes" id="UP000634530"/>
    </source>
</evidence>
<evidence type="ECO:0000313" key="1">
    <source>
        <dbReference type="EMBL" id="QXI31588.1"/>
    </source>
</evidence>
<reference evidence="1 2" key="1">
    <citation type="journal article" date="2020" name="Microorganisms">
        <title>Reliable Identification of Environmental Pseudomonas Isolates Using the rpoD Gene.</title>
        <authorList>
            <consortium name="The Broad Institute Genome Sequencing Platform"/>
            <person name="Girard L."/>
            <person name="Lood C."/>
            <person name="Rokni-Zadeh H."/>
            <person name="van Noort V."/>
            <person name="Lavigne R."/>
            <person name="De Mot R."/>
        </authorList>
    </citation>
    <scope>NUCLEOTIDE SEQUENCE [LARGE SCALE GENOMIC DNA]</scope>
    <source>
        <strain evidence="1 2">RW8P3</strain>
    </source>
</reference>
<sequence>MHGLFRAWQRSGYRHFALLDSRGVCIAFRSGCRRPENGRWVEVSETRLAWLGQVLPEHIVIN</sequence>
<protein>
    <submittedName>
        <fullName evidence="1">Uncharacterized protein</fullName>
    </submittedName>
</protein>
<name>A0A9E6TUB6_9PSED</name>